<feature type="region of interest" description="Disordered" evidence="1">
    <location>
        <begin position="1"/>
        <end position="21"/>
    </location>
</feature>
<dbReference type="Proteomes" id="UP001550853">
    <property type="component" value="Unassembled WGS sequence"/>
</dbReference>
<reference evidence="2 3" key="1">
    <citation type="submission" date="2024-06" db="EMBL/GenBank/DDBJ databases">
        <title>The Natural Products Discovery Center: Release of the First 8490 Sequenced Strains for Exploring Actinobacteria Biosynthetic Diversity.</title>
        <authorList>
            <person name="Kalkreuter E."/>
            <person name="Kautsar S.A."/>
            <person name="Yang D."/>
            <person name="Bader C.D."/>
            <person name="Teijaro C.N."/>
            <person name="Fluegel L."/>
            <person name="Davis C.M."/>
            <person name="Simpson J.R."/>
            <person name="Lauterbach L."/>
            <person name="Steele A.D."/>
            <person name="Gui C."/>
            <person name="Meng S."/>
            <person name="Li G."/>
            <person name="Viehrig K."/>
            <person name="Ye F."/>
            <person name="Su P."/>
            <person name="Kiefer A.F."/>
            <person name="Nichols A."/>
            <person name="Cepeda A.J."/>
            <person name="Yan W."/>
            <person name="Fan B."/>
            <person name="Jiang Y."/>
            <person name="Adhikari A."/>
            <person name="Zheng C.-J."/>
            <person name="Schuster L."/>
            <person name="Cowan T.M."/>
            <person name="Smanski M.J."/>
            <person name="Chevrette M.G."/>
            <person name="De Carvalho L.P.S."/>
            <person name="Shen B."/>
        </authorList>
    </citation>
    <scope>NUCLEOTIDE SEQUENCE [LARGE SCALE GENOMIC DNA]</scope>
    <source>
        <strain evidence="2 3">NPDC033039</strain>
    </source>
</reference>
<evidence type="ECO:0000313" key="3">
    <source>
        <dbReference type="Proteomes" id="UP001550853"/>
    </source>
</evidence>
<name>A0ABV2YSF9_9ACTN</name>
<accession>A0ABV2YSF9</accession>
<evidence type="ECO:0000256" key="1">
    <source>
        <dbReference type="SAM" id="MobiDB-lite"/>
    </source>
</evidence>
<organism evidence="2 3">
    <name type="scientific">Streptomyces catenulae</name>
    <dbReference type="NCBI Taxonomy" id="66875"/>
    <lineage>
        <taxon>Bacteria</taxon>
        <taxon>Bacillati</taxon>
        <taxon>Actinomycetota</taxon>
        <taxon>Actinomycetes</taxon>
        <taxon>Kitasatosporales</taxon>
        <taxon>Streptomycetaceae</taxon>
        <taxon>Streptomyces</taxon>
    </lineage>
</organism>
<dbReference type="RefSeq" id="WP_030279247.1">
    <property type="nucleotide sequence ID" value="NZ_JBEZVI010000001.1"/>
</dbReference>
<sequence>MPGAHGFTYEERGDGTVPVHHHGRRAAVLRGARAAQFLREVTSGDAQLVMARWTGNYRRGTERTARHHPRNAR</sequence>
<keyword evidence="3" id="KW-1185">Reference proteome</keyword>
<evidence type="ECO:0008006" key="4">
    <source>
        <dbReference type="Google" id="ProtNLM"/>
    </source>
</evidence>
<proteinExistence type="predicted"/>
<comment type="caution">
    <text evidence="2">The sequence shown here is derived from an EMBL/GenBank/DDBJ whole genome shotgun (WGS) entry which is preliminary data.</text>
</comment>
<dbReference type="EMBL" id="JBEZVI010000001">
    <property type="protein sequence ID" value="MEU3708651.1"/>
    <property type="molecule type" value="Genomic_DNA"/>
</dbReference>
<protein>
    <recommendedName>
        <fullName evidence="4">Hydrophilic protein</fullName>
    </recommendedName>
</protein>
<evidence type="ECO:0000313" key="2">
    <source>
        <dbReference type="EMBL" id="MEU3708651.1"/>
    </source>
</evidence>
<gene>
    <name evidence="2" type="ORF">AB0E61_00945</name>
</gene>